<dbReference type="Proteomes" id="UP000231516">
    <property type="component" value="Unassembled WGS sequence"/>
</dbReference>
<sequence>MDWLNQHQIWRQIADNPITKMLRIAVAAGAPYARSVRMGNVISNAHAKRLLMPFVDACPTPINTIEMANLVNPVRCFISPLLTPIRVLRAGVFFMVDAPETNSVTCLSNAKGL</sequence>
<protein>
    <submittedName>
        <fullName evidence="1">Uncharacterized protein</fullName>
    </submittedName>
</protein>
<name>A0A2G5K600_9RHOB</name>
<evidence type="ECO:0000313" key="2">
    <source>
        <dbReference type="Proteomes" id="UP000231516"/>
    </source>
</evidence>
<dbReference type="EMBL" id="MDGM01000012">
    <property type="protein sequence ID" value="PIB24452.1"/>
    <property type="molecule type" value="Genomic_DNA"/>
</dbReference>
<organism evidence="1 2">
    <name type="scientific">Paramylibacter kogurei</name>
    <dbReference type="NCBI Taxonomy" id="1889778"/>
    <lineage>
        <taxon>Bacteria</taxon>
        <taxon>Pseudomonadati</taxon>
        <taxon>Pseudomonadota</taxon>
        <taxon>Alphaproteobacteria</taxon>
        <taxon>Rhodobacterales</taxon>
        <taxon>Paracoccaceae</taxon>
        <taxon>Paramylibacter</taxon>
    </lineage>
</organism>
<gene>
    <name evidence="1" type="ORF">BFP76_04405</name>
</gene>
<proteinExistence type="predicted"/>
<reference evidence="1 2" key="1">
    <citation type="submission" date="2016-08" db="EMBL/GenBank/DDBJ databases">
        <title>Draft genome of Amylibacter sp. strain 4G11.</title>
        <authorList>
            <person name="Wong S.-K."/>
            <person name="Hamasaki K."/>
            <person name="Yoshizawa S."/>
        </authorList>
    </citation>
    <scope>NUCLEOTIDE SEQUENCE [LARGE SCALE GENOMIC DNA]</scope>
    <source>
        <strain evidence="1 2">4G11</strain>
    </source>
</reference>
<comment type="caution">
    <text evidence="1">The sequence shown here is derived from an EMBL/GenBank/DDBJ whole genome shotgun (WGS) entry which is preliminary data.</text>
</comment>
<accession>A0A2G5K600</accession>
<keyword evidence="2" id="KW-1185">Reference proteome</keyword>
<evidence type="ECO:0000313" key="1">
    <source>
        <dbReference type="EMBL" id="PIB24452.1"/>
    </source>
</evidence>
<dbReference type="AlphaFoldDB" id="A0A2G5K600"/>